<feature type="region of interest" description="Disordered" evidence="1">
    <location>
        <begin position="28"/>
        <end position="52"/>
    </location>
</feature>
<dbReference type="AlphaFoldDB" id="A0A8J5LL79"/>
<dbReference type="EMBL" id="JACMSC010000005">
    <property type="protein sequence ID" value="KAG6520244.1"/>
    <property type="molecule type" value="Genomic_DNA"/>
</dbReference>
<evidence type="ECO:0000313" key="2">
    <source>
        <dbReference type="EMBL" id="KAG6520244.1"/>
    </source>
</evidence>
<evidence type="ECO:0000313" key="3">
    <source>
        <dbReference type="Proteomes" id="UP000734854"/>
    </source>
</evidence>
<keyword evidence="3" id="KW-1185">Reference proteome</keyword>
<dbReference type="Proteomes" id="UP000734854">
    <property type="component" value="Unassembled WGS sequence"/>
</dbReference>
<accession>A0A8J5LL79</accession>
<comment type="caution">
    <text evidence="2">The sequence shown here is derived from an EMBL/GenBank/DDBJ whole genome shotgun (WGS) entry which is preliminary data.</text>
</comment>
<protein>
    <submittedName>
        <fullName evidence="2">Uncharacterized protein</fullName>
    </submittedName>
</protein>
<evidence type="ECO:0000256" key="1">
    <source>
        <dbReference type="SAM" id="MobiDB-lite"/>
    </source>
</evidence>
<organism evidence="2 3">
    <name type="scientific">Zingiber officinale</name>
    <name type="common">Ginger</name>
    <name type="synonym">Amomum zingiber</name>
    <dbReference type="NCBI Taxonomy" id="94328"/>
    <lineage>
        <taxon>Eukaryota</taxon>
        <taxon>Viridiplantae</taxon>
        <taxon>Streptophyta</taxon>
        <taxon>Embryophyta</taxon>
        <taxon>Tracheophyta</taxon>
        <taxon>Spermatophyta</taxon>
        <taxon>Magnoliopsida</taxon>
        <taxon>Liliopsida</taxon>
        <taxon>Zingiberales</taxon>
        <taxon>Zingiberaceae</taxon>
        <taxon>Zingiber</taxon>
    </lineage>
</organism>
<proteinExistence type="predicted"/>
<sequence length="246" mass="28083">MAVGSFHPHLRTTASKLSFVLDAHLTKHPSSSSMTKEVTKGKKGQEEPTEDDEVIEINTLEEEELAEEEVEVVEIKELEEEEPTEKSKCWKKKNQLKTSKLLKSIRWKKKNRLNKKIKLLKSKSWKKKNRLRSYGCWEFSSALAYSDEQAFLRARRSSDEASFQWFNDKRGDQGQEGLFRRRLHSRRRDGHLPMFSAQDQEELPKSSSSLVAVATDEVGDSRLDKVVESGSAVGEAVEGGELDEEA</sequence>
<reference evidence="2 3" key="1">
    <citation type="submission" date="2020-08" db="EMBL/GenBank/DDBJ databases">
        <title>Plant Genome Project.</title>
        <authorList>
            <person name="Zhang R.-G."/>
        </authorList>
    </citation>
    <scope>NUCLEOTIDE SEQUENCE [LARGE SCALE GENOMIC DNA]</scope>
    <source>
        <tissue evidence="2">Rhizome</tissue>
    </source>
</reference>
<feature type="compositionally biased region" description="Basic and acidic residues" evidence="1">
    <location>
        <begin position="37"/>
        <end position="46"/>
    </location>
</feature>
<name>A0A8J5LL79_ZINOF</name>
<gene>
    <name evidence="2" type="ORF">ZIOFF_017282</name>
</gene>